<dbReference type="SUPFAM" id="SSF46785">
    <property type="entry name" value="Winged helix' DNA-binding domain"/>
    <property type="match status" value="1"/>
</dbReference>
<dbReference type="Gene3D" id="1.10.10.10">
    <property type="entry name" value="Winged helix-like DNA-binding domain superfamily/Winged helix DNA-binding domain"/>
    <property type="match status" value="1"/>
</dbReference>
<dbReference type="InterPro" id="IPR036390">
    <property type="entry name" value="WH_DNA-bd_sf"/>
</dbReference>
<protein>
    <submittedName>
        <fullName evidence="5">GntR family transcriptional regulator</fullName>
    </submittedName>
</protein>
<keyword evidence="6" id="KW-1185">Reference proteome</keyword>
<dbReference type="CDD" id="cd07377">
    <property type="entry name" value="WHTH_GntR"/>
    <property type="match status" value="1"/>
</dbReference>
<dbReference type="PROSITE" id="PS50949">
    <property type="entry name" value="HTH_GNTR"/>
    <property type="match status" value="1"/>
</dbReference>
<reference evidence="5 6" key="1">
    <citation type="submission" date="2024-02" db="EMBL/GenBank/DDBJ databases">
        <title>A novel Wenzhouxiangellaceae bacterium, isolated from coastal sediments.</title>
        <authorList>
            <person name="Du Z.-J."/>
            <person name="Ye Y.-Q."/>
            <person name="Zhang X.-Y."/>
        </authorList>
    </citation>
    <scope>NUCLEOTIDE SEQUENCE [LARGE SCALE GENOMIC DNA]</scope>
    <source>
        <strain evidence="5 6">CH-27</strain>
    </source>
</reference>
<evidence type="ECO:0000313" key="6">
    <source>
        <dbReference type="Proteomes" id="UP001359886"/>
    </source>
</evidence>
<dbReference type="PRINTS" id="PR00035">
    <property type="entry name" value="HTHGNTR"/>
</dbReference>
<dbReference type="InterPro" id="IPR000524">
    <property type="entry name" value="Tscrpt_reg_HTH_GntR"/>
</dbReference>
<evidence type="ECO:0000313" key="5">
    <source>
        <dbReference type="EMBL" id="MEJ8567967.1"/>
    </source>
</evidence>
<evidence type="ECO:0000259" key="4">
    <source>
        <dbReference type="PROSITE" id="PS50949"/>
    </source>
</evidence>
<proteinExistence type="predicted"/>
<dbReference type="InterPro" id="IPR008920">
    <property type="entry name" value="TF_FadR/GntR_C"/>
</dbReference>
<keyword evidence="2" id="KW-0238">DNA-binding</keyword>
<dbReference type="GO" id="GO:0003700">
    <property type="term" value="F:DNA-binding transcription factor activity"/>
    <property type="evidence" value="ECO:0007669"/>
    <property type="project" value="InterPro"/>
</dbReference>
<dbReference type="AlphaFoldDB" id="A0AAW9RD00"/>
<keyword evidence="3" id="KW-0804">Transcription</keyword>
<evidence type="ECO:0000256" key="3">
    <source>
        <dbReference type="ARBA" id="ARBA00023163"/>
    </source>
</evidence>
<comment type="caution">
    <text evidence="5">The sequence shown here is derived from an EMBL/GenBank/DDBJ whole genome shotgun (WGS) entry which is preliminary data.</text>
</comment>
<dbReference type="SMART" id="SM00895">
    <property type="entry name" value="FCD"/>
    <property type="match status" value="1"/>
</dbReference>
<feature type="domain" description="HTH gntR-type" evidence="4">
    <location>
        <begin position="9"/>
        <end position="76"/>
    </location>
</feature>
<name>A0AAW9RD00_9GAMM</name>
<dbReference type="Pfam" id="PF00392">
    <property type="entry name" value="GntR"/>
    <property type="match status" value="1"/>
</dbReference>
<dbReference type="PANTHER" id="PTHR43537">
    <property type="entry name" value="TRANSCRIPTIONAL REGULATOR, GNTR FAMILY"/>
    <property type="match status" value="1"/>
</dbReference>
<gene>
    <name evidence="5" type="ORF">V3330_10055</name>
</gene>
<dbReference type="SUPFAM" id="SSF48008">
    <property type="entry name" value="GntR ligand-binding domain-like"/>
    <property type="match status" value="1"/>
</dbReference>
<dbReference type="EMBL" id="JAZHOG010000006">
    <property type="protein sequence ID" value="MEJ8567967.1"/>
    <property type="molecule type" value="Genomic_DNA"/>
</dbReference>
<dbReference type="Pfam" id="PF07729">
    <property type="entry name" value="FCD"/>
    <property type="match status" value="1"/>
</dbReference>
<dbReference type="InterPro" id="IPR011711">
    <property type="entry name" value="GntR_C"/>
</dbReference>
<accession>A0AAW9RD00</accession>
<evidence type="ECO:0000256" key="2">
    <source>
        <dbReference type="ARBA" id="ARBA00023125"/>
    </source>
</evidence>
<dbReference type="GO" id="GO:0003677">
    <property type="term" value="F:DNA binding"/>
    <property type="evidence" value="ECO:0007669"/>
    <property type="project" value="UniProtKB-KW"/>
</dbReference>
<sequence length="232" mass="26289">MQTASINLEPVAKQVSDVLRQWIMSGHLPAGEHIRQDAIAEDLGVSRAPVREALLTLEAEGLITRQKYKGAFVAEISLAEVRETYKLRSLLECFLFENALPRITEKDLQRAEKIVHESLATTNSDDWMQLNIDFHMTLYEPSQLTLTMQTLNGLLLRTDRYFRLQQAISPSVQHKSHDEHQEILDIIRSGDHEAAVRLMREHIESNSDEVIQFVEDGAKADPASLPPDPDTP</sequence>
<dbReference type="InterPro" id="IPR036388">
    <property type="entry name" value="WH-like_DNA-bd_sf"/>
</dbReference>
<dbReference type="RefSeq" id="WP_354695291.1">
    <property type="nucleotide sequence ID" value="NZ_JAZHOG010000006.1"/>
</dbReference>
<dbReference type="Gene3D" id="1.20.120.530">
    <property type="entry name" value="GntR ligand-binding domain-like"/>
    <property type="match status" value="1"/>
</dbReference>
<evidence type="ECO:0000256" key="1">
    <source>
        <dbReference type="ARBA" id="ARBA00023015"/>
    </source>
</evidence>
<dbReference type="SMART" id="SM00345">
    <property type="entry name" value="HTH_GNTR"/>
    <property type="match status" value="1"/>
</dbReference>
<dbReference type="Proteomes" id="UP001359886">
    <property type="component" value="Unassembled WGS sequence"/>
</dbReference>
<dbReference type="PANTHER" id="PTHR43537:SF41">
    <property type="entry name" value="TRANSCRIPTIONAL REGULATORY PROTEIN"/>
    <property type="match status" value="1"/>
</dbReference>
<keyword evidence="1" id="KW-0805">Transcription regulation</keyword>
<organism evidence="5 6">
    <name type="scientific">Elongatibacter sediminis</name>
    <dbReference type="NCBI Taxonomy" id="3119006"/>
    <lineage>
        <taxon>Bacteria</taxon>
        <taxon>Pseudomonadati</taxon>
        <taxon>Pseudomonadota</taxon>
        <taxon>Gammaproteobacteria</taxon>
        <taxon>Chromatiales</taxon>
        <taxon>Wenzhouxiangellaceae</taxon>
        <taxon>Elongatibacter</taxon>
    </lineage>
</organism>